<evidence type="ECO:0000313" key="2">
    <source>
        <dbReference type="EMBL" id="KAG0581479.1"/>
    </source>
</evidence>
<gene>
    <name evidence="2" type="ORF">KC19_4G255400</name>
</gene>
<feature type="compositionally biased region" description="Polar residues" evidence="1">
    <location>
        <begin position="18"/>
        <end position="37"/>
    </location>
</feature>
<evidence type="ECO:0000313" key="3">
    <source>
        <dbReference type="Proteomes" id="UP000822688"/>
    </source>
</evidence>
<dbReference type="AlphaFoldDB" id="A0A8T0IEY6"/>
<keyword evidence="3" id="KW-1185">Reference proteome</keyword>
<evidence type="ECO:0000256" key="1">
    <source>
        <dbReference type="SAM" id="MobiDB-lite"/>
    </source>
</evidence>
<feature type="compositionally biased region" description="Polar residues" evidence="1">
    <location>
        <begin position="94"/>
        <end position="117"/>
    </location>
</feature>
<proteinExistence type="predicted"/>
<feature type="region of interest" description="Disordered" evidence="1">
    <location>
        <begin position="1"/>
        <end position="70"/>
    </location>
</feature>
<protein>
    <submittedName>
        <fullName evidence="2">Uncharacterized protein</fullName>
    </submittedName>
</protein>
<feature type="compositionally biased region" description="Low complexity" evidence="1">
    <location>
        <begin position="82"/>
        <end position="93"/>
    </location>
</feature>
<comment type="caution">
    <text evidence="2">The sequence shown here is derived from an EMBL/GenBank/DDBJ whole genome shotgun (WGS) entry which is preliminary data.</text>
</comment>
<organism evidence="2 3">
    <name type="scientific">Ceratodon purpureus</name>
    <name type="common">Fire moss</name>
    <name type="synonym">Dicranum purpureum</name>
    <dbReference type="NCBI Taxonomy" id="3225"/>
    <lineage>
        <taxon>Eukaryota</taxon>
        <taxon>Viridiplantae</taxon>
        <taxon>Streptophyta</taxon>
        <taxon>Embryophyta</taxon>
        <taxon>Bryophyta</taxon>
        <taxon>Bryophytina</taxon>
        <taxon>Bryopsida</taxon>
        <taxon>Dicranidae</taxon>
        <taxon>Pseudoditrichales</taxon>
        <taxon>Ditrichaceae</taxon>
        <taxon>Ceratodon</taxon>
    </lineage>
</organism>
<feature type="region of interest" description="Disordered" evidence="1">
    <location>
        <begin position="82"/>
        <end position="155"/>
    </location>
</feature>
<accession>A0A8T0IEY6</accession>
<reference evidence="2" key="1">
    <citation type="submission" date="2020-06" db="EMBL/GenBank/DDBJ databases">
        <title>WGS assembly of Ceratodon purpureus strain R40.</title>
        <authorList>
            <person name="Carey S.B."/>
            <person name="Jenkins J."/>
            <person name="Shu S."/>
            <person name="Lovell J.T."/>
            <person name="Sreedasyam A."/>
            <person name="Maumus F."/>
            <person name="Tiley G.P."/>
            <person name="Fernandez-Pozo N."/>
            <person name="Barry K."/>
            <person name="Chen C."/>
            <person name="Wang M."/>
            <person name="Lipzen A."/>
            <person name="Daum C."/>
            <person name="Saski C.A."/>
            <person name="Payton A.C."/>
            <person name="Mcbreen J.C."/>
            <person name="Conrad R.E."/>
            <person name="Kollar L.M."/>
            <person name="Olsson S."/>
            <person name="Huttunen S."/>
            <person name="Landis J.B."/>
            <person name="Wickett N.J."/>
            <person name="Johnson M.G."/>
            <person name="Rensing S.A."/>
            <person name="Grimwood J."/>
            <person name="Schmutz J."/>
            <person name="Mcdaniel S.F."/>
        </authorList>
    </citation>
    <scope>NUCLEOTIDE SEQUENCE</scope>
    <source>
        <strain evidence="2">R40</strain>
    </source>
</reference>
<dbReference type="EMBL" id="CM026424">
    <property type="protein sequence ID" value="KAG0581479.1"/>
    <property type="molecule type" value="Genomic_DNA"/>
</dbReference>
<sequence length="262" mass="28519">MQDDAPAAPSSHLYAKSTILSPSPETAPSPLRQNISSLHIGRFHPSQPANTRTHTQTHTHKPIAHLSPPMRHAPDYQIAMRSTSLSVRSSSSSPQALSTGTETSSTPDSLTATQQATRPLPSRPDQRPRIRHGPRLLQLSPRLSPPRHHSIHKPRSTRIRVVVTPQLSPLDSPCPGRGCSSTVDRIELRHSLHKYALPLVRHPPPPCHQPSTIARKINHKIIAQAVGPSLSLRNSSVTSLRLARPSPSSSSSLLFSPPANPH</sequence>
<feature type="compositionally biased region" description="Basic residues" evidence="1">
    <location>
        <begin position="145"/>
        <end position="155"/>
    </location>
</feature>
<feature type="region of interest" description="Disordered" evidence="1">
    <location>
        <begin position="242"/>
        <end position="262"/>
    </location>
</feature>
<dbReference type="Proteomes" id="UP000822688">
    <property type="component" value="Chromosome 4"/>
</dbReference>
<name>A0A8T0IEY6_CERPU</name>